<name>A0A8I0GC80_9ACTO</name>
<gene>
    <name evidence="2" type="ORF">H8R10_03715</name>
</gene>
<dbReference type="AlphaFoldDB" id="A0A8I0GC80"/>
<dbReference type="InterPro" id="IPR036188">
    <property type="entry name" value="FAD/NAD-bd_sf"/>
</dbReference>
<dbReference type="Pfam" id="PF01494">
    <property type="entry name" value="FAD_binding_3"/>
    <property type="match status" value="1"/>
</dbReference>
<dbReference type="Gene3D" id="3.50.50.60">
    <property type="entry name" value="FAD/NAD(P)-binding domain"/>
    <property type="match status" value="1"/>
</dbReference>
<dbReference type="PANTHER" id="PTHR42685">
    <property type="entry name" value="GERANYLGERANYL DIPHOSPHATE REDUCTASE"/>
    <property type="match status" value="1"/>
</dbReference>
<protein>
    <submittedName>
        <fullName evidence="2">Geranylgeranyl reductase family protein</fullName>
    </submittedName>
</protein>
<dbReference type="GO" id="GO:0016628">
    <property type="term" value="F:oxidoreductase activity, acting on the CH-CH group of donors, NAD or NADP as acceptor"/>
    <property type="evidence" value="ECO:0007669"/>
    <property type="project" value="InterPro"/>
</dbReference>
<dbReference type="InterPro" id="IPR050407">
    <property type="entry name" value="Geranylgeranyl_reductase"/>
</dbReference>
<comment type="caution">
    <text evidence="2">The sequence shown here is derived from an EMBL/GenBank/DDBJ whole genome shotgun (WGS) entry which is preliminary data.</text>
</comment>
<accession>A0A8I0GC80</accession>
<dbReference type="EMBL" id="JACRUO010000001">
    <property type="protein sequence ID" value="MBD3689336.1"/>
    <property type="molecule type" value="Genomic_DNA"/>
</dbReference>
<organism evidence="2 3">
    <name type="scientific">Nanchangia anserum</name>
    <dbReference type="NCBI Taxonomy" id="2692125"/>
    <lineage>
        <taxon>Bacteria</taxon>
        <taxon>Bacillati</taxon>
        <taxon>Actinomycetota</taxon>
        <taxon>Actinomycetes</taxon>
        <taxon>Actinomycetales</taxon>
        <taxon>Actinomycetaceae</taxon>
        <taxon>Nanchangia</taxon>
    </lineage>
</organism>
<keyword evidence="3" id="KW-1185">Reference proteome</keyword>
<dbReference type="PANTHER" id="PTHR42685:SF22">
    <property type="entry name" value="CONDITIONED MEDIUM FACTOR RECEPTOR 1"/>
    <property type="match status" value="1"/>
</dbReference>
<evidence type="ECO:0000313" key="3">
    <source>
        <dbReference type="Proteomes" id="UP000627538"/>
    </source>
</evidence>
<dbReference type="PRINTS" id="PR00420">
    <property type="entry name" value="RNGMNOXGNASE"/>
</dbReference>
<dbReference type="SUPFAM" id="SSF51905">
    <property type="entry name" value="FAD/NAD(P)-binding domain"/>
    <property type="match status" value="1"/>
</dbReference>
<feature type="domain" description="FAD-binding" evidence="1">
    <location>
        <begin position="11"/>
        <end position="326"/>
    </location>
</feature>
<evidence type="ECO:0000313" key="2">
    <source>
        <dbReference type="EMBL" id="MBD3689336.1"/>
    </source>
</evidence>
<dbReference type="InterPro" id="IPR011777">
    <property type="entry name" value="Geranylgeranyl_Rdtase_fam"/>
</dbReference>
<proteinExistence type="predicted"/>
<dbReference type="Proteomes" id="UP000627538">
    <property type="component" value="Unassembled WGS sequence"/>
</dbReference>
<dbReference type="GO" id="GO:0071949">
    <property type="term" value="F:FAD binding"/>
    <property type="evidence" value="ECO:0007669"/>
    <property type="project" value="InterPro"/>
</dbReference>
<dbReference type="NCBIfam" id="TIGR02032">
    <property type="entry name" value="GG-red-SF"/>
    <property type="match status" value="1"/>
</dbReference>
<dbReference type="InterPro" id="IPR002938">
    <property type="entry name" value="FAD-bd"/>
</dbReference>
<sequence length="428" mass="45797">MTVGSEIGDPQVVVVGAGPGGAATAYHLATAGIDVVVFDKATFPRDKVCGDGLTPAAVAEILAMGIDPNAEEGWQKNRGLTVIGGGHRIQLPWPESSTLPGYGMARARMDLDHRLLTQAKRAGARVFEGMTVTEPLRGRDGAVVGVRVVPTGERDRDPIDVKARYVVDAGGASARLATAVGLAKNPARPMAVAARAYFTSPRGDEEWMESHLELWDGPRGESNLLPGYGWIFPLGEGTVNVGLGSVSSSARATKLPYRQIFTRWVATLPEEWQLTPVHQRGDLRSAPLPMCHNRTPHYRAGLLLVGDAGGMISPFNGEGIAPAMQAGRLGAQTIVQALGRTSRAGAEAAMSAYPRAIRDANGGYYSLGRLFVRLIENPEIMRICTTYGLPRPTLMRFVHKLLSDGFERRGGDGFDRILQALTAMAPKV</sequence>
<dbReference type="RefSeq" id="WP_191071391.1">
    <property type="nucleotide sequence ID" value="NZ_CP060506.1"/>
</dbReference>
<reference evidence="2 3" key="1">
    <citation type="submission" date="2020-08" db="EMBL/GenBank/DDBJ databases">
        <title>Winkia gen. nov., sp. nov., isolated from faeces of the Anser albifrons in China.</title>
        <authorList>
            <person name="Liu Q."/>
        </authorList>
    </citation>
    <scope>NUCLEOTIDE SEQUENCE [LARGE SCALE GENOMIC DNA]</scope>
    <source>
        <strain evidence="2 3">C62</strain>
    </source>
</reference>
<evidence type="ECO:0000259" key="1">
    <source>
        <dbReference type="Pfam" id="PF01494"/>
    </source>
</evidence>